<dbReference type="Pfam" id="PF04233">
    <property type="entry name" value="Phage_Mu_F"/>
    <property type="match status" value="1"/>
</dbReference>
<organism evidence="2 3">
    <name type="scientific">Levilactobacillus brevis</name>
    <name type="common">Lactobacillus brevis</name>
    <dbReference type="NCBI Taxonomy" id="1580"/>
    <lineage>
        <taxon>Bacteria</taxon>
        <taxon>Bacillati</taxon>
        <taxon>Bacillota</taxon>
        <taxon>Bacilli</taxon>
        <taxon>Lactobacillales</taxon>
        <taxon>Lactobacillaceae</taxon>
        <taxon>Levilactobacillus</taxon>
    </lineage>
</organism>
<comment type="caution">
    <text evidence="2">The sequence shown here is derived from an EMBL/GenBank/DDBJ whole genome shotgun (WGS) entry which is preliminary data.</text>
</comment>
<dbReference type="AlphaFoldDB" id="A0AA41ERF5"/>
<sequence length="404" mass="45942">MADKDKLNYWERRSVWLEQKQHDNGDKHVDTIIKAYVQTQKYLVGEANTLYNRYLDKSGLTETEVSAILNTSVTPDQLVVLHQMAKSVTDKTVKKQVQTYLDGLAVQSRISRVELLRAKSYVVAKQLASVQFEESQPYYIDVMQDAYNHASAEAIIGQTQKDFKVYQGDSVPEIDKQTEQIKFINQSGKTVQTLDVAHTKPVASFKEMSTKYAKHAIDDPWHGANYSQRIWKNTDKLADSLQSLFTAKAMTGMSEHDMSDTLQKEFSTSAYDARRLIRTEAAYMSNQARLKGWQDHNVEEYSLVAVLDFRTSQFCRHIDGKVFKVKDAKCAGFDGNYPPFHPFCRTIAVAKFTNQKTGGYRTARDPIADKTMRVPSDTTYQAWEAMLIKAHGAKAVEDANKRAK</sequence>
<evidence type="ECO:0000313" key="2">
    <source>
        <dbReference type="EMBL" id="MBS1011516.1"/>
    </source>
</evidence>
<accession>A0AA41ERF5</accession>
<proteinExistence type="predicted"/>
<name>A0AA41ERF5_LEVBR</name>
<dbReference type="Proteomes" id="UP000676478">
    <property type="component" value="Unassembled WGS sequence"/>
</dbReference>
<dbReference type="NCBIfam" id="TIGR01641">
    <property type="entry name" value="phageSPP1_gp7"/>
    <property type="match status" value="1"/>
</dbReference>
<feature type="domain" description="Phage head morphogenesis" evidence="1">
    <location>
        <begin position="247"/>
        <end position="347"/>
    </location>
</feature>
<reference evidence="2" key="2">
    <citation type="submission" date="2022-09" db="EMBL/GenBank/DDBJ databases">
        <title>Genome-inferred correspondence between phylogeny and metabolic traits in the wild Drosophila gut microbiome.</title>
        <authorList>
            <person name="Bueno E."/>
            <person name="Blow F."/>
            <person name="Douglas A.E."/>
        </authorList>
    </citation>
    <scope>NUCLEOTIDE SEQUENCE</scope>
    <source>
        <strain evidence="2">Dm-2019-70</strain>
    </source>
</reference>
<dbReference type="EMBL" id="JAERKF010000017">
    <property type="protein sequence ID" value="MBS1011516.1"/>
    <property type="molecule type" value="Genomic_DNA"/>
</dbReference>
<gene>
    <name evidence="2" type="ORF">JK167_11860</name>
</gene>
<dbReference type="RefSeq" id="WP_211756771.1">
    <property type="nucleotide sequence ID" value="NZ_JAERKF010000017.1"/>
</dbReference>
<reference evidence="2" key="1">
    <citation type="submission" date="2020-12" db="EMBL/GenBank/DDBJ databases">
        <authorList>
            <person name="Mcmullen J.G."/>
        </authorList>
    </citation>
    <scope>NUCLEOTIDE SEQUENCE</scope>
    <source>
        <strain evidence="2">Dm-2019-70</strain>
    </source>
</reference>
<evidence type="ECO:0000259" key="1">
    <source>
        <dbReference type="Pfam" id="PF04233"/>
    </source>
</evidence>
<evidence type="ECO:0000313" key="3">
    <source>
        <dbReference type="Proteomes" id="UP000676478"/>
    </source>
</evidence>
<dbReference type="InterPro" id="IPR006528">
    <property type="entry name" value="Phage_head_morphogenesis_dom"/>
</dbReference>
<protein>
    <submittedName>
        <fullName evidence="2">Minor capsid protein</fullName>
    </submittedName>
</protein>